<keyword evidence="2" id="KW-1185">Reference proteome</keyword>
<dbReference type="RefSeq" id="WP_186816680.1">
    <property type="nucleotide sequence ID" value="NZ_BJVJ01000001.1"/>
</dbReference>
<dbReference type="EMBL" id="BJVJ01000001">
    <property type="protein sequence ID" value="GEL21255.1"/>
    <property type="molecule type" value="Genomic_DNA"/>
</dbReference>
<accession>A0A511D8X8</accession>
<dbReference type="Proteomes" id="UP000321685">
    <property type="component" value="Unassembled WGS sequence"/>
</dbReference>
<name>A0A511D8X8_9PSEU</name>
<organism evidence="1 2">
    <name type="scientific">Pseudonocardia sulfidoxydans NBRC 16205</name>
    <dbReference type="NCBI Taxonomy" id="1223511"/>
    <lineage>
        <taxon>Bacteria</taxon>
        <taxon>Bacillati</taxon>
        <taxon>Actinomycetota</taxon>
        <taxon>Actinomycetes</taxon>
        <taxon>Pseudonocardiales</taxon>
        <taxon>Pseudonocardiaceae</taxon>
        <taxon>Pseudonocardia</taxon>
    </lineage>
</organism>
<evidence type="ECO:0000313" key="1">
    <source>
        <dbReference type="EMBL" id="GEL21255.1"/>
    </source>
</evidence>
<proteinExistence type="predicted"/>
<evidence type="ECO:0000313" key="2">
    <source>
        <dbReference type="Proteomes" id="UP000321685"/>
    </source>
</evidence>
<reference evidence="1 2" key="1">
    <citation type="submission" date="2019-07" db="EMBL/GenBank/DDBJ databases">
        <title>Whole genome shotgun sequence of Pseudonocardia sulfidoxydans NBRC 16205.</title>
        <authorList>
            <person name="Hosoyama A."/>
            <person name="Uohara A."/>
            <person name="Ohji S."/>
            <person name="Ichikawa N."/>
        </authorList>
    </citation>
    <scope>NUCLEOTIDE SEQUENCE [LARGE SCALE GENOMIC DNA]</scope>
    <source>
        <strain evidence="1 2">NBRC 16205</strain>
    </source>
</reference>
<gene>
    <name evidence="1" type="ORF">PSU4_02090</name>
</gene>
<comment type="caution">
    <text evidence="1">The sequence shown here is derived from an EMBL/GenBank/DDBJ whole genome shotgun (WGS) entry which is preliminary data.</text>
</comment>
<protein>
    <submittedName>
        <fullName evidence="1">Uncharacterized protein</fullName>
    </submittedName>
</protein>
<dbReference type="AlphaFoldDB" id="A0A511D8X8"/>
<sequence>MFRPLALLDSHPDLDLRHNRAVMAAVPAPSTADETFTRHVEMLTAWVRSRLSGS</sequence>